<sequence>MPLMNVVFGRVFGSFNGYDKEGNAAVMTQEMFMHEIVQCVYYLIYIFAARLVFGYVAYFGFRMSSLRISAALRLEYMRCLLAQPVSTLDCLPPGQTAAVITITANTLQLGISEKLSTFLQSITLLVAALVIAFLYSWKLTLVTSSGMVFILAVYAITTPLLVRILNQVQDAEIQAATVASEIFSSIRMVAACGAEEKMAARYDTCADDSRHRGLRMSPVIALQQTPVFFAIYATFALAFWFSLDEYMKGAISSPQTLIV</sequence>
<evidence type="ECO:0000256" key="5">
    <source>
        <dbReference type="SAM" id="Phobius"/>
    </source>
</evidence>
<evidence type="ECO:0000256" key="2">
    <source>
        <dbReference type="ARBA" id="ARBA00022692"/>
    </source>
</evidence>
<keyword evidence="8" id="KW-1185">Reference proteome</keyword>
<protein>
    <recommendedName>
        <fullName evidence="6">ABC transmembrane type-1 domain-containing protein</fullName>
    </recommendedName>
</protein>
<dbReference type="SUPFAM" id="SSF90123">
    <property type="entry name" value="ABC transporter transmembrane region"/>
    <property type="match status" value="1"/>
</dbReference>
<reference evidence="7 8" key="1">
    <citation type="submission" date="2024-01" db="EMBL/GenBank/DDBJ databases">
        <authorList>
            <person name="Allen C."/>
            <person name="Tagirdzhanova G."/>
        </authorList>
    </citation>
    <scope>NUCLEOTIDE SEQUENCE [LARGE SCALE GENOMIC DNA]</scope>
</reference>
<keyword evidence="4 5" id="KW-0472">Membrane</keyword>
<evidence type="ECO:0000256" key="1">
    <source>
        <dbReference type="ARBA" id="ARBA00004141"/>
    </source>
</evidence>
<dbReference type="InterPro" id="IPR039421">
    <property type="entry name" value="Type_1_exporter"/>
</dbReference>
<dbReference type="PROSITE" id="PS50929">
    <property type="entry name" value="ABC_TM1F"/>
    <property type="match status" value="1"/>
</dbReference>
<dbReference type="PANTHER" id="PTHR43394">
    <property type="entry name" value="ATP-DEPENDENT PERMEASE MDL1, MITOCHONDRIAL"/>
    <property type="match status" value="1"/>
</dbReference>
<name>A0ABP0C221_9PEZI</name>
<organism evidence="7 8">
    <name type="scientific">Sporothrix curviconia</name>
    <dbReference type="NCBI Taxonomy" id="1260050"/>
    <lineage>
        <taxon>Eukaryota</taxon>
        <taxon>Fungi</taxon>
        <taxon>Dikarya</taxon>
        <taxon>Ascomycota</taxon>
        <taxon>Pezizomycotina</taxon>
        <taxon>Sordariomycetes</taxon>
        <taxon>Sordariomycetidae</taxon>
        <taxon>Ophiostomatales</taxon>
        <taxon>Ophiostomataceae</taxon>
        <taxon>Sporothrix</taxon>
    </lineage>
</organism>
<dbReference type="InterPro" id="IPR011527">
    <property type="entry name" value="ABC1_TM_dom"/>
</dbReference>
<feature type="transmembrane region" description="Helical" evidence="5">
    <location>
        <begin position="219"/>
        <end position="243"/>
    </location>
</feature>
<keyword evidence="3 5" id="KW-1133">Transmembrane helix</keyword>
<feature type="domain" description="ABC transmembrane type-1" evidence="6">
    <location>
        <begin position="1"/>
        <end position="259"/>
    </location>
</feature>
<accession>A0ABP0C221</accession>
<comment type="subcellular location">
    <subcellularLocation>
        <location evidence="1">Membrane</location>
        <topology evidence="1">Multi-pass membrane protein</topology>
    </subcellularLocation>
</comment>
<evidence type="ECO:0000259" key="6">
    <source>
        <dbReference type="PROSITE" id="PS50929"/>
    </source>
</evidence>
<dbReference type="InterPro" id="IPR036640">
    <property type="entry name" value="ABC1_TM_sf"/>
</dbReference>
<feature type="transmembrane region" description="Helical" evidence="5">
    <location>
        <begin position="115"/>
        <end position="135"/>
    </location>
</feature>
<dbReference type="Proteomes" id="UP001642405">
    <property type="component" value="Unassembled WGS sequence"/>
</dbReference>
<evidence type="ECO:0000256" key="4">
    <source>
        <dbReference type="ARBA" id="ARBA00023136"/>
    </source>
</evidence>
<dbReference type="Gene3D" id="1.20.1560.10">
    <property type="entry name" value="ABC transporter type 1, transmembrane domain"/>
    <property type="match status" value="1"/>
</dbReference>
<comment type="caution">
    <text evidence="7">The sequence shown here is derived from an EMBL/GenBank/DDBJ whole genome shotgun (WGS) entry which is preliminary data.</text>
</comment>
<dbReference type="Pfam" id="PF00664">
    <property type="entry name" value="ABC_membrane"/>
    <property type="match status" value="1"/>
</dbReference>
<feature type="transmembrane region" description="Helical" evidence="5">
    <location>
        <begin position="40"/>
        <end position="61"/>
    </location>
</feature>
<evidence type="ECO:0000313" key="8">
    <source>
        <dbReference type="Proteomes" id="UP001642405"/>
    </source>
</evidence>
<dbReference type="EMBL" id="CAWUHB010000032">
    <property type="protein sequence ID" value="CAK7225215.1"/>
    <property type="molecule type" value="Genomic_DNA"/>
</dbReference>
<dbReference type="CDD" id="cd18577">
    <property type="entry name" value="ABC_6TM_Pgp_ABCB1_D1_like"/>
    <property type="match status" value="1"/>
</dbReference>
<feature type="transmembrane region" description="Helical" evidence="5">
    <location>
        <begin position="141"/>
        <end position="162"/>
    </location>
</feature>
<proteinExistence type="predicted"/>
<gene>
    <name evidence="7" type="ORF">SCUCBS95973_005786</name>
</gene>
<evidence type="ECO:0000256" key="3">
    <source>
        <dbReference type="ARBA" id="ARBA00022989"/>
    </source>
</evidence>
<evidence type="ECO:0000313" key="7">
    <source>
        <dbReference type="EMBL" id="CAK7225215.1"/>
    </source>
</evidence>
<keyword evidence="2 5" id="KW-0812">Transmembrane</keyword>